<organism evidence="3 4">
    <name type="scientific">Musa troglodytarum</name>
    <name type="common">fe'i banana</name>
    <dbReference type="NCBI Taxonomy" id="320322"/>
    <lineage>
        <taxon>Eukaryota</taxon>
        <taxon>Viridiplantae</taxon>
        <taxon>Streptophyta</taxon>
        <taxon>Embryophyta</taxon>
        <taxon>Tracheophyta</taxon>
        <taxon>Spermatophyta</taxon>
        <taxon>Magnoliopsida</taxon>
        <taxon>Liliopsida</taxon>
        <taxon>Zingiberales</taxon>
        <taxon>Musaceae</taxon>
        <taxon>Musa</taxon>
    </lineage>
</organism>
<feature type="signal peptide" evidence="2">
    <location>
        <begin position="1"/>
        <end position="25"/>
    </location>
</feature>
<accession>A0A9E7JFA2</accession>
<dbReference type="Proteomes" id="UP001055439">
    <property type="component" value="Chromosome 10"/>
</dbReference>
<dbReference type="AlphaFoldDB" id="A0A9E7JFA2"/>
<keyword evidence="4" id="KW-1185">Reference proteome</keyword>
<evidence type="ECO:0000256" key="1">
    <source>
        <dbReference type="SAM" id="MobiDB-lite"/>
    </source>
</evidence>
<feature type="region of interest" description="Disordered" evidence="1">
    <location>
        <begin position="69"/>
        <end position="88"/>
    </location>
</feature>
<feature type="chain" id="PRO_5038870256" evidence="2">
    <location>
        <begin position="26"/>
        <end position="88"/>
    </location>
</feature>
<dbReference type="PANTHER" id="PTHR33474:SF2">
    <property type="entry name" value="TRANSMEMBRANE PROTEIN"/>
    <property type="match status" value="1"/>
</dbReference>
<sequence length="88" mass="9487">MADAKGMTSLRLLLISLALAHLVAASHAVPSTRDGRMLRGCITSLPVVGDAVRVVNEDEEAKIQRMDIEINDYPGSGPNDRHTPKPPE</sequence>
<dbReference type="EMBL" id="CP097503">
    <property type="protein sequence ID" value="URD78766.1"/>
    <property type="molecule type" value="Genomic_DNA"/>
</dbReference>
<evidence type="ECO:0000256" key="2">
    <source>
        <dbReference type="SAM" id="SignalP"/>
    </source>
</evidence>
<feature type="compositionally biased region" description="Basic and acidic residues" evidence="1">
    <location>
        <begin position="79"/>
        <end position="88"/>
    </location>
</feature>
<dbReference type="PANTHER" id="PTHR33474">
    <property type="entry name" value="TRANSMEMBRANE PROTEIN"/>
    <property type="match status" value="1"/>
</dbReference>
<keyword evidence="2" id="KW-0732">Signal</keyword>
<protein>
    <submittedName>
        <fullName evidence="3">Uncharacterized protein</fullName>
    </submittedName>
</protein>
<dbReference type="OrthoDB" id="784973at2759"/>
<reference evidence="3" key="1">
    <citation type="submission" date="2022-05" db="EMBL/GenBank/DDBJ databases">
        <title>The Musa troglodytarum L. genome provides insights into the mechanism of non-climacteric behaviour and enrichment of carotenoids.</title>
        <authorList>
            <person name="Wang J."/>
        </authorList>
    </citation>
    <scope>NUCLEOTIDE SEQUENCE</scope>
    <source>
        <tissue evidence="3">Leaf</tissue>
    </source>
</reference>
<name>A0A9E7JFA2_9LILI</name>
<gene>
    <name evidence="3" type="ORF">MUK42_02024</name>
</gene>
<proteinExistence type="predicted"/>
<evidence type="ECO:0000313" key="4">
    <source>
        <dbReference type="Proteomes" id="UP001055439"/>
    </source>
</evidence>
<evidence type="ECO:0000313" key="3">
    <source>
        <dbReference type="EMBL" id="URD78766.1"/>
    </source>
</evidence>